<dbReference type="Proteomes" id="UP000231279">
    <property type="component" value="Unassembled WGS sequence"/>
</dbReference>
<name>A0A2G9H883_9LAMI</name>
<organism evidence="1 2">
    <name type="scientific">Handroanthus impetiginosus</name>
    <dbReference type="NCBI Taxonomy" id="429701"/>
    <lineage>
        <taxon>Eukaryota</taxon>
        <taxon>Viridiplantae</taxon>
        <taxon>Streptophyta</taxon>
        <taxon>Embryophyta</taxon>
        <taxon>Tracheophyta</taxon>
        <taxon>Spermatophyta</taxon>
        <taxon>Magnoliopsida</taxon>
        <taxon>eudicotyledons</taxon>
        <taxon>Gunneridae</taxon>
        <taxon>Pentapetalae</taxon>
        <taxon>asterids</taxon>
        <taxon>lamiids</taxon>
        <taxon>Lamiales</taxon>
        <taxon>Bignoniaceae</taxon>
        <taxon>Crescentiina</taxon>
        <taxon>Tabebuia alliance</taxon>
        <taxon>Handroanthus</taxon>
    </lineage>
</organism>
<sequence>MAFGDDAVRVINMNAIAAMEMNHAENPPSTDEMNANLKNQKYLVKLKKTFFKRRDGTHTQYTILRLFEDKEKLVAAPVSTSVNLAEDHHGQATFGTNPRKRLVFADEESTIGSSGVTKKLKQIVQDKEDQFAQDVGSQLY</sequence>
<evidence type="ECO:0000313" key="1">
    <source>
        <dbReference type="EMBL" id="PIN13726.1"/>
    </source>
</evidence>
<dbReference type="AlphaFoldDB" id="A0A2G9H883"/>
<gene>
    <name evidence="1" type="ORF">CDL12_13648</name>
</gene>
<accession>A0A2G9H883</accession>
<protein>
    <submittedName>
        <fullName evidence="1">Uncharacterized protein</fullName>
    </submittedName>
</protein>
<evidence type="ECO:0000313" key="2">
    <source>
        <dbReference type="Proteomes" id="UP000231279"/>
    </source>
</evidence>
<dbReference type="EMBL" id="NKXS01002421">
    <property type="protein sequence ID" value="PIN13726.1"/>
    <property type="molecule type" value="Genomic_DNA"/>
</dbReference>
<keyword evidence="2" id="KW-1185">Reference proteome</keyword>
<comment type="caution">
    <text evidence="1">The sequence shown here is derived from an EMBL/GenBank/DDBJ whole genome shotgun (WGS) entry which is preliminary data.</text>
</comment>
<reference evidence="2" key="1">
    <citation type="journal article" date="2018" name="Gigascience">
        <title>Genome assembly of the Pink Ipe (Handroanthus impetiginosus, Bignoniaceae), a highly valued, ecologically keystone Neotropical timber forest tree.</title>
        <authorList>
            <person name="Silva-Junior O.B."/>
            <person name="Grattapaglia D."/>
            <person name="Novaes E."/>
            <person name="Collevatti R.G."/>
        </authorList>
    </citation>
    <scope>NUCLEOTIDE SEQUENCE [LARGE SCALE GENOMIC DNA]</scope>
    <source>
        <strain evidence="2">cv. UFG-1</strain>
    </source>
</reference>
<proteinExistence type="predicted"/>